<dbReference type="AlphaFoldDB" id="A0A7X0TS80"/>
<comment type="caution">
    <text evidence="1">The sequence shown here is derived from an EMBL/GenBank/DDBJ whole genome shotgun (WGS) entry which is preliminary data.</text>
</comment>
<accession>A0A7X0TS80</accession>
<dbReference type="EMBL" id="JACHHU010000001">
    <property type="protein sequence ID" value="MBB6541800.1"/>
    <property type="molecule type" value="Genomic_DNA"/>
</dbReference>
<keyword evidence="2" id="KW-1185">Reference proteome</keyword>
<gene>
    <name evidence="1" type="ORF">HNQ55_000274</name>
</gene>
<sequence length="272" mass="30330">MLKQQAFALIFTLLIIPFISKADGLADLNRALTTLKSNSPISATLIATNYYQQGEGKEKIVRTGKAEIILNDSDNGLQITYSKEVLSKLELESSERINNEDADTPTLNAIDTNRATELKSTLSAAPGIERTLAQATFLSEEQVIVDGKTLRQLNFELPVSSIIRDKRTRKYVKKFQSQYSVIISDTGVPLTTELTFNGRGRAYLVLSVKADGFERSTYQIVNQRLVKISNEGGSKFDSTFGYTERKNSERLTVPLIQKKRLADELVAIAEQR</sequence>
<proteinExistence type="predicted"/>
<reference evidence="1 2" key="1">
    <citation type="submission" date="2020-08" db="EMBL/GenBank/DDBJ databases">
        <title>Genomic Encyclopedia of Type Strains, Phase IV (KMG-IV): sequencing the most valuable type-strain genomes for metagenomic binning, comparative biology and taxonomic classification.</title>
        <authorList>
            <person name="Goeker M."/>
        </authorList>
    </citation>
    <scope>NUCLEOTIDE SEQUENCE [LARGE SCALE GENOMIC DNA]</scope>
    <source>
        <strain evidence="1 2">DSM 26287</strain>
    </source>
</reference>
<evidence type="ECO:0000313" key="1">
    <source>
        <dbReference type="EMBL" id="MBB6541800.1"/>
    </source>
</evidence>
<protein>
    <submittedName>
        <fullName evidence="1">Uncharacterized protein</fullName>
    </submittedName>
</protein>
<evidence type="ECO:0000313" key="2">
    <source>
        <dbReference type="Proteomes" id="UP000537141"/>
    </source>
</evidence>
<organism evidence="1 2">
    <name type="scientific">Thalassotalea piscium</name>
    <dbReference type="NCBI Taxonomy" id="1230533"/>
    <lineage>
        <taxon>Bacteria</taxon>
        <taxon>Pseudomonadati</taxon>
        <taxon>Pseudomonadota</taxon>
        <taxon>Gammaproteobacteria</taxon>
        <taxon>Alteromonadales</taxon>
        <taxon>Colwelliaceae</taxon>
        <taxon>Thalassotalea</taxon>
    </lineage>
</organism>
<dbReference type="RefSeq" id="WP_184421455.1">
    <property type="nucleotide sequence ID" value="NZ_AP027362.1"/>
</dbReference>
<dbReference type="Proteomes" id="UP000537141">
    <property type="component" value="Unassembled WGS sequence"/>
</dbReference>
<name>A0A7X0TS80_9GAMM</name>